<keyword evidence="2" id="KW-1185">Reference proteome</keyword>
<gene>
    <name evidence="1" type="ORF">CKO13_00830</name>
</gene>
<protein>
    <submittedName>
        <fullName evidence="1">Uncharacterized protein</fullName>
    </submittedName>
</protein>
<accession>A0ABS1E3P3</accession>
<proteinExistence type="predicted"/>
<dbReference type="Proteomes" id="UP000738126">
    <property type="component" value="Unassembled WGS sequence"/>
</dbReference>
<dbReference type="EMBL" id="NRSH01000004">
    <property type="protein sequence ID" value="MBK1725593.1"/>
    <property type="molecule type" value="Genomic_DNA"/>
</dbReference>
<name>A0ABS1E3P3_9GAMM</name>
<sequence>MYAAIGTVFLGGVIALLAGGVAVAPRVYRQRPYREPAAHAPRFVWFPKYRLPLAEVPSWPEVEARLAKHGLTRSDAGEGRDTLRFTRGSPWQDFSIRRMKVDVTVQGQPAGPGEVFVEAGGFALFDTGDTWQLTREIAESLQAA</sequence>
<evidence type="ECO:0000313" key="1">
    <source>
        <dbReference type="EMBL" id="MBK1725593.1"/>
    </source>
</evidence>
<organism evidence="1 2">
    <name type="scientific">Halorhodospira neutriphila</name>
    <dbReference type="NCBI Taxonomy" id="168379"/>
    <lineage>
        <taxon>Bacteria</taxon>
        <taxon>Pseudomonadati</taxon>
        <taxon>Pseudomonadota</taxon>
        <taxon>Gammaproteobacteria</taxon>
        <taxon>Chromatiales</taxon>
        <taxon>Ectothiorhodospiraceae</taxon>
        <taxon>Halorhodospira</taxon>
    </lineage>
</organism>
<comment type="caution">
    <text evidence="1">The sequence shown here is derived from an EMBL/GenBank/DDBJ whole genome shotgun (WGS) entry which is preliminary data.</text>
</comment>
<reference evidence="1 2" key="1">
    <citation type="journal article" date="2020" name="Microorganisms">
        <title>Osmotic Adaptation and Compatible Solute Biosynthesis of Phototrophic Bacteria as Revealed from Genome Analyses.</title>
        <authorList>
            <person name="Imhoff J.F."/>
            <person name="Rahn T."/>
            <person name="Kunzel S."/>
            <person name="Keller A."/>
            <person name="Neulinger S.C."/>
        </authorList>
    </citation>
    <scope>NUCLEOTIDE SEQUENCE [LARGE SCALE GENOMIC DNA]</scope>
    <source>
        <strain evidence="1 2">DSM 15116</strain>
    </source>
</reference>
<evidence type="ECO:0000313" key="2">
    <source>
        <dbReference type="Proteomes" id="UP000738126"/>
    </source>
</evidence>